<accession>A0AAF0JK75</accession>
<keyword evidence="5" id="KW-1185">Reference proteome</keyword>
<evidence type="ECO:0000313" key="5">
    <source>
        <dbReference type="Proteomes" id="UP001214628"/>
    </source>
</evidence>
<dbReference type="PANTHER" id="PTHR38149">
    <property type="entry name" value="ATPASE"/>
    <property type="match status" value="1"/>
</dbReference>
<evidence type="ECO:0000259" key="2">
    <source>
        <dbReference type="Pfam" id="PF09818"/>
    </source>
</evidence>
<protein>
    <submittedName>
        <fullName evidence="4">Uncharacterized protein</fullName>
    </submittedName>
</protein>
<sequence length="379" mass="41319">MSGRGQGRGAYYKQKYGRGGKKNDQHGATRQHSGSHDQQSKRKRTGLLGDATDLAAWLRGHENRPYPAYHDIEGCWSFGSFEFFLDHAQADPYASPSKAHIRIPHSTTRYPESLYRSSIRKTALADYLLRALYANCTEKKYNQRLASSGWSGGKGGQLEVDRPGQQVLERSAVVVGDDAIEIRLVVGLPARGRSIMGEYATEILCQHIPSLVESVYHCNLDSNQLESHILTTEDQDALRSMLPKHGLVGFVCEGAILARKSGASDGPMLSPPAVPFQSPESLKVELNLPNRGKISGMGIRKQCVYVCLGGGFHGKSTFLAALSAGSYNHIAGDGREFVSVLSSAVSVRSEDGRAVHSVDISPFINNLPDKSDTRYAADN</sequence>
<feature type="domain" description="ATPase of the ABC class N-terminal" evidence="3">
    <location>
        <begin position="53"/>
        <end position="215"/>
    </location>
</feature>
<dbReference type="PANTHER" id="PTHR38149:SF1">
    <property type="entry name" value="ATPASE"/>
    <property type="match status" value="1"/>
</dbReference>
<dbReference type="InterPro" id="IPR046834">
    <property type="entry name" value="ABC_ATPase_C"/>
</dbReference>
<evidence type="ECO:0000256" key="1">
    <source>
        <dbReference type="SAM" id="MobiDB-lite"/>
    </source>
</evidence>
<dbReference type="EMBL" id="CP118376">
    <property type="protein sequence ID" value="WFD43171.1"/>
    <property type="molecule type" value="Genomic_DNA"/>
</dbReference>
<evidence type="ECO:0000259" key="3">
    <source>
        <dbReference type="Pfam" id="PF20446"/>
    </source>
</evidence>
<reference evidence="4" key="1">
    <citation type="submission" date="2023-02" db="EMBL/GenBank/DDBJ databases">
        <title>Mating type loci evolution in Malassezia.</title>
        <authorList>
            <person name="Coelho M.A."/>
        </authorList>
    </citation>
    <scope>NUCLEOTIDE SEQUENCE</scope>
    <source>
        <strain evidence="4">CBS 14136</strain>
    </source>
</reference>
<dbReference type="AlphaFoldDB" id="A0AAF0JK75"/>
<dbReference type="InterPro" id="IPR019195">
    <property type="entry name" value="ABC_ATPase_put"/>
</dbReference>
<dbReference type="InterPro" id="IPR046833">
    <property type="entry name" value="ABC_N"/>
</dbReference>
<dbReference type="Proteomes" id="UP001214628">
    <property type="component" value="Chromosome 2"/>
</dbReference>
<dbReference type="Pfam" id="PF09818">
    <property type="entry name" value="ABC_ATPase"/>
    <property type="match status" value="1"/>
</dbReference>
<feature type="region of interest" description="Disordered" evidence="1">
    <location>
        <begin position="1"/>
        <end position="44"/>
    </location>
</feature>
<proteinExistence type="predicted"/>
<evidence type="ECO:0000313" key="4">
    <source>
        <dbReference type="EMBL" id="WFD43171.1"/>
    </source>
</evidence>
<feature type="domain" description="ATPase of the ABC class C-terminal" evidence="2">
    <location>
        <begin position="222"/>
        <end position="374"/>
    </location>
</feature>
<gene>
    <name evidence="4" type="ORF">MPSI1_001825</name>
</gene>
<organism evidence="4 5">
    <name type="scientific">Malassezia psittaci</name>
    <dbReference type="NCBI Taxonomy" id="1821823"/>
    <lineage>
        <taxon>Eukaryota</taxon>
        <taxon>Fungi</taxon>
        <taxon>Dikarya</taxon>
        <taxon>Basidiomycota</taxon>
        <taxon>Ustilaginomycotina</taxon>
        <taxon>Malasseziomycetes</taxon>
        <taxon>Malasseziales</taxon>
        <taxon>Malasseziaceae</taxon>
        <taxon>Malassezia</taxon>
    </lineage>
</organism>
<dbReference type="Pfam" id="PF20446">
    <property type="entry name" value="ABC_N"/>
    <property type="match status" value="1"/>
</dbReference>
<name>A0AAF0JK75_9BASI</name>